<organism evidence="11 12">
    <name type="scientific">Methylomonas methanica</name>
    <dbReference type="NCBI Taxonomy" id="421"/>
    <lineage>
        <taxon>Bacteria</taxon>
        <taxon>Pseudomonadati</taxon>
        <taxon>Pseudomonadota</taxon>
        <taxon>Gammaproteobacteria</taxon>
        <taxon>Methylococcales</taxon>
        <taxon>Methylococcaceae</taxon>
        <taxon>Methylomonas</taxon>
    </lineage>
</organism>
<feature type="transmembrane region" description="Helical" evidence="8">
    <location>
        <begin position="316"/>
        <end position="345"/>
    </location>
</feature>
<evidence type="ECO:0000313" key="11">
    <source>
        <dbReference type="EMBL" id="OAI03513.1"/>
    </source>
</evidence>
<dbReference type="InterPro" id="IPR051310">
    <property type="entry name" value="MCP_chemotaxis"/>
</dbReference>
<comment type="caution">
    <text evidence="11">The sequence shown here is derived from an EMBL/GenBank/DDBJ whole genome shotgun (WGS) entry which is preliminary data.</text>
</comment>
<evidence type="ECO:0000256" key="6">
    <source>
        <dbReference type="SAM" id="Coils"/>
    </source>
</evidence>
<dbReference type="AlphaFoldDB" id="A0A177MDW6"/>
<dbReference type="SUPFAM" id="SSF58104">
    <property type="entry name" value="Methyl-accepting chemotaxis protein (MCP) signaling domain"/>
    <property type="match status" value="1"/>
</dbReference>
<evidence type="ECO:0000256" key="8">
    <source>
        <dbReference type="SAM" id="Phobius"/>
    </source>
</evidence>
<dbReference type="CDD" id="cd06225">
    <property type="entry name" value="HAMP"/>
    <property type="match status" value="1"/>
</dbReference>
<dbReference type="GO" id="GO:0004888">
    <property type="term" value="F:transmembrane signaling receptor activity"/>
    <property type="evidence" value="ECO:0007669"/>
    <property type="project" value="TreeGrafter"/>
</dbReference>
<evidence type="ECO:0000259" key="10">
    <source>
        <dbReference type="PROSITE" id="PS50885"/>
    </source>
</evidence>
<proteinExistence type="inferred from homology"/>
<evidence type="ECO:0000256" key="2">
    <source>
        <dbReference type="ARBA" id="ARBA00022500"/>
    </source>
</evidence>
<protein>
    <submittedName>
        <fullName evidence="11">Chemotaxis protein</fullName>
    </submittedName>
</protein>
<dbReference type="InterPro" id="IPR004089">
    <property type="entry name" value="MCPsignal_dom"/>
</dbReference>
<keyword evidence="8" id="KW-0812">Transmembrane</keyword>
<dbReference type="RefSeq" id="WP_064036904.1">
    <property type="nucleotide sequence ID" value="NZ_LUUH01000056.1"/>
</dbReference>
<evidence type="ECO:0000313" key="12">
    <source>
        <dbReference type="Proteomes" id="UP000077763"/>
    </source>
</evidence>
<evidence type="ECO:0000256" key="4">
    <source>
        <dbReference type="ARBA" id="ARBA00029447"/>
    </source>
</evidence>
<keyword evidence="3 5" id="KW-0807">Transducer</keyword>
<name>A0A177MDW6_METMH</name>
<feature type="region of interest" description="Disordered" evidence="7">
    <location>
        <begin position="628"/>
        <end position="658"/>
    </location>
</feature>
<accession>A0A177MDW6</accession>
<feature type="transmembrane region" description="Helical" evidence="8">
    <location>
        <begin position="12"/>
        <end position="34"/>
    </location>
</feature>
<evidence type="ECO:0000259" key="9">
    <source>
        <dbReference type="PROSITE" id="PS50111"/>
    </source>
</evidence>
<dbReference type="GO" id="GO:0006935">
    <property type="term" value="P:chemotaxis"/>
    <property type="evidence" value="ECO:0007669"/>
    <property type="project" value="UniProtKB-KW"/>
</dbReference>
<dbReference type="EMBL" id="LUUH01000056">
    <property type="protein sequence ID" value="OAI03513.1"/>
    <property type="molecule type" value="Genomic_DNA"/>
</dbReference>
<gene>
    <name evidence="11" type="ORF">A1353_14455</name>
</gene>
<sequence>MNINDLKIKTKILTGAMLLVAITIAFGGLSKLYIGYLAEAIESITANNGKSVEYATGVERAALQTVMAQRTYRISESDADADKVQESIKNVLGSLDKVDQQAKQFNNAELLNQSKVAREGTLDFSEKFRAMVASIKLNKAAVETMIAKGNAVAKAADDFQDRQVRLYSEAQKKGVTGAELDAYVQRYIGATEIYMKAMEIMRAEKEEVNYKDRVAWKKMQVALPALLKAYDDLQKIVNSEEALRLIDTARTSTREYQQAAEEWIDNDDKRDSIRKEMLEAADNVVKQAQTAEEAGYAQLAAAAASADELVDEANKIIIGTIIAALILGVIIAMFLANLITVPIIVGVKFAQSLSEGDLTAKLEVNGKDEIGQLAQALRDMRDKLSQVVAQVRSNSDTLASASQEVSATAQSMSQMATEQAASVEETTSSIEQLNSSVQQNTENAHVTEQMATKSAGEARDGGEAVNETVLAMKNIAKKIGLIEDIAYKTNLLSLNAAIEAASAGEHGKGFAVVAAEVRKLAESSRVTAEEINELATNSVAIAEKAGTLIAAVVPNIVKTADLVQEINAASMEQSSGINQINDAMRQLDKATQQNAASAEELAATSEELNGQATQLQHAVAFFKLDGNSTKSQSFGKTPPATKRQSRGGPAQNYVKKPVAVNNLADTSLDFNDQDFERF</sequence>
<keyword evidence="2" id="KW-0145">Chemotaxis</keyword>
<dbReference type="PROSITE" id="PS50111">
    <property type="entry name" value="CHEMOTAXIS_TRANSDUC_2"/>
    <property type="match status" value="1"/>
</dbReference>
<dbReference type="Pfam" id="PF00672">
    <property type="entry name" value="HAMP"/>
    <property type="match status" value="1"/>
</dbReference>
<dbReference type="Proteomes" id="UP000077763">
    <property type="component" value="Unassembled WGS sequence"/>
</dbReference>
<feature type="domain" description="Methyl-accepting transducer" evidence="9">
    <location>
        <begin position="394"/>
        <end position="609"/>
    </location>
</feature>
<dbReference type="PROSITE" id="PS50885">
    <property type="entry name" value="HAMP"/>
    <property type="match status" value="1"/>
</dbReference>
<dbReference type="InterPro" id="IPR003660">
    <property type="entry name" value="HAMP_dom"/>
</dbReference>
<dbReference type="SMART" id="SM00304">
    <property type="entry name" value="HAMP"/>
    <property type="match status" value="1"/>
</dbReference>
<comment type="similarity">
    <text evidence="4">Belongs to the methyl-accepting chemotaxis (MCP) protein family.</text>
</comment>
<evidence type="ECO:0000256" key="7">
    <source>
        <dbReference type="SAM" id="MobiDB-lite"/>
    </source>
</evidence>
<dbReference type="FunFam" id="1.10.287.950:FF:000001">
    <property type="entry name" value="Methyl-accepting chemotaxis sensory transducer"/>
    <property type="match status" value="1"/>
</dbReference>
<evidence type="ECO:0000256" key="3">
    <source>
        <dbReference type="ARBA" id="ARBA00023224"/>
    </source>
</evidence>
<dbReference type="Pfam" id="PF00015">
    <property type="entry name" value="MCPsignal"/>
    <property type="match status" value="1"/>
</dbReference>
<dbReference type="SMART" id="SM00283">
    <property type="entry name" value="MA"/>
    <property type="match status" value="1"/>
</dbReference>
<dbReference type="PANTHER" id="PTHR43531">
    <property type="entry name" value="PROTEIN ICFG"/>
    <property type="match status" value="1"/>
</dbReference>
<dbReference type="Gene3D" id="1.10.287.950">
    <property type="entry name" value="Methyl-accepting chemotaxis protein"/>
    <property type="match status" value="1"/>
</dbReference>
<evidence type="ECO:0000256" key="5">
    <source>
        <dbReference type="PROSITE-ProRule" id="PRU00284"/>
    </source>
</evidence>
<feature type="domain" description="HAMP" evidence="10">
    <location>
        <begin position="350"/>
        <end position="389"/>
    </location>
</feature>
<feature type="coiled-coil region" evidence="6">
    <location>
        <begin position="580"/>
        <end position="618"/>
    </location>
</feature>
<reference evidence="12" key="1">
    <citation type="submission" date="2016-03" db="EMBL/GenBank/DDBJ databases">
        <authorList>
            <person name="Heylen K."/>
            <person name="De Vos P."/>
            <person name="Vekeman B."/>
        </authorList>
    </citation>
    <scope>NUCLEOTIDE SEQUENCE [LARGE SCALE GENOMIC DNA]</scope>
    <source>
        <strain evidence="12">R-45371</strain>
    </source>
</reference>
<dbReference type="GO" id="GO:0007165">
    <property type="term" value="P:signal transduction"/>
    <property type="evidence" value="ECO:0007669"/>
    <property type="project" value="UniProtKB-KW"/>
</dbReference>
<comment type="subcellular location">
    <subcellularLocation>
        <location evidence="1">Membrane</location>
    </subcellularLocation>
</comment>
<keyword evidence="6" id="KW-0175">Coiled coil</keyword>
<dbReference type="PANTHER" id="PTHR43531:SF11">
    <property type="entry name" value="METHYL-ACCEPTING CHEMOTAXIS PROTEIN 3"/>
    <property type="match status" value="1"/>
</dbReference>
<keyword evidence="8" id="KW-1133">Transmembrane helix</keyword>
<dbReference type="GO" id="GO:0005886">
    <property type="term" value="C:plasma membrane"/>
    <property type="evidence" value="ECO:0007669"/>
    <property type="project" value="TreeGrafter"/>
</dbReference>
<evidence type="ECO:0000256" key="1">
    <source>
        <dbReference type="ARBA" id="ARBA00004370"/>
    </source>
</evidence>
<keyword evidence="8" id="KW-0472">Membrane</keyword>